<gene>
    <name evidence="4" type="ORF">KCX74_16325</name>
</gene>
<dbReference type="GO" id="GO:0016491">
    <property type="term" value="F:oxidoreductase activity"/>
    <property type="evidence" value="ECO:0007669"/>
    <property type="project" value="UniProtKB-KW"/>
</dbReference>
<dbReference type="PANTHER" id="PTHR42923">
    <property type="entry name" value="PROTOPORPHYRINOGEN OXIDASE"/>
    <property type="match status" value="1"/>
</dbReference>
<accession>A0A941ICP4</accession>
<evidence type="ECO:0000256" key="2">
    <source>
        <dbReference type="ARBA" id="ARBA00023002"/>
    </source>
</evidence>
<comment type="cofactor">
    <cofactor evidence="1">
        <name>FAD</name>
        <dbReference type="ChEBI" id="CHEBI:57692"/>
    </cofactor>
</comment>
<evidence type="ECO:0000313" key="4">
    <source>
        <dbReference type="EMBL" id="MBR7797597.1"/>
    </source>
</evidence>
<dbReference type="EMBL" id="JAGSOT010000061">
    <property type="protein sequence ID" value="MBR7797597.1"/>
    <property type="molecule type" value="Genomic_DNA"/>
</dbReference>
<dbReference type="SUPFAM" id="SSF51905">
    <property type="entry name" value="FAD/NAD(P)-binding domain"/>
    <property type="match status" value="1"/>
</dbReference>
<dbReference type="InterPro" id="IPR036188">
    <property type="entry name" value="FAD/NAD-bd_sf"/>
</dbReference>
<organism evidence="4 5">
    <name type="scientific">Virgibacillus salarius</name>
    <dbReference type="NCBI Taxonomy" id="447199"/>
    <lineage>
        <taxon>Bacteria</taxon>
        <taxon>Bacillati</taxon>
        <taxon>Bacillota</taxon>
        <taxon>Bacilli</taxon>
        <taxon>Bacillales</taxon>
        <taxon>Bacillaceae</taxon>
        <taxon>Virgibacillus</taxon>
    </lineage>
</organism>
<evidence type="ECO:0000259" key="3">
    <source>
        <dbReference type="Pfam" id="PF01593"/>
    </source>
</evidence>
<keyword evidence="5" id="KW-1185">Reference proteome</keyword>
<evidence type="ECO:0000256" key="1">
    <source>
        <dbReference type="ARBA" id="ARBA00001974"/>
    </source>
</evidence>
<protein>
    <submittedName>
        <fullName evidence="4">NAD(P)/FAD-dependent oxidoreductase</fullName>
    </submittedName>
</protein>
<dbReference type="InterPro" id="IPR050464">
    <property type="entry name" value="Zeta_carotene_desat/Oxidored"/>
</dbReference>
<dbReference type="Gene3D" id="3.50.50.60">
    <property type="entry name" value="FAD/NAD(P)-binding domain"/>
    <property type="match status" value="1"/>
</dbReference>
<feature type="domain" description="Amine oxidase" evidence="3">
    <location>
        <begin position="14"/>
        <end position="420"/>
    </location>
</feature>
<dbReference type="Gene3D" id="3.90.660.50">
    <property type="match status" value="1"/>
</dbReference>
<proteinExistence type="predicted"/>
<dbReference type="AlphaFoldDB" id="A0A941ICP4"/>
<dbReference type="InterPro" id="IPR001613">
    <property type="entry name" value="Flavin_amine_oxidase"/>
</dbReference>
<dbReference type="PRINTS" id="PR00757">
    <property type="entry name" value="AMINEOXDASEF"/>
</dbReference>
<dbReference type="RefSeq" id="WP_166530783.1">
    <property type="nucleotide sequence ID" value="NZ_JAGSOT010000061.1"/>
</dbReference>
<keyword evidence="2" id="KW-0560">Oxidoreductase</keyword>
<reference evidence="4" key="1">
    <citation type="submission" date="2021-04" db="EMBL/GenBank/DDBJ databases">
        <title>Isolation and polyphasic classification of algal microorganism.</title>
        <authorList>
            <person name="Wang S."/>
        </authorList>
    </citation>
    <scope>NUCLEOTIDE SEQUENCE</scope>
    <source>
        <strain evidence="4">720a</strain>
    </source>
</reference>
<comment type="caution">
    <text evidence="4">The sequence shown here is derived from an EMBL/GenBank/DDBJ whole genome shotgun (WGS) entry which is preliminary data.</text>
</comment>
<evidence type="ECO:0000313" key="5">
    <source>
        <dbReference type="Proteomes" id="UP000675284"/>
    </source>
</evidence>
<sequence>MVQKWDVVIVGGGLAGYVAANFLAKTPLNVLLLEKAKQVGGRARTDIINHQLFNLGPHALYKKGMARTILEELNITLEGNTPKLGGILIENNTKYVAPFSPLGLFKTTFLNWKERKEWVSILIKIKNSNRDELDTKTFHEWVHQSTNSEKVRSLLYIIGRLATYCHAPHKVSAYVVISHIQYAIGGVTYLDGGWQTMIDQLHNQAVISGVEIQTKSNMKQIVKNKSDQFQLTLSNGDCLQTKHVLYTGAPDNLNNVIAESFPYLQRNFLEEIVPVKAATLDVALEKLAKPKQLFAMGITTPYYYSVHSKYARLSQSGQCTILHVLKYHHPDERIFGRQEQTNLEAFLNKIQPGWQEYEVARRFLPQITVNYRLPQVGERKNFCQSETHISGLFIAGDWASPDSILSEGAVESGKKAAIEIMQKEGRSSHAT</sequence>
<dbReference type="Proteomes" id="UP000675284">
    <property type="component" value="Unassembled WGS sequence"/>
</dbReference>
<dbReference type="InterPro" id="IPR002937">
    <property type="entry name" value="Amino_oxidase"/>
</dbReference>
<name>A0A941ICP4_9BACI</name>
<dbReference type="Pfam" id="PF01593">
    <property type="entry name" value="Amino_oxidase"/>
    <property type="match status" value="1"/>
</dbReference>